<keyword evidence="12" id="KW-1185">Reference proteome</keyword>
<dbReference type="Proteomes" id="UP000246740">
    <property type="component" value="Unassembled WGS sequence"/>
</dbReference>
<dbReference type="InterPro" id="IPR008972">
    <property type="entry name" value="Cupredoxin"/>
</dbReference>
<gene>
    <name evidence="11" type="ORF">BCV70DRAFT_219514</name>
</gene>
<dbReference type="GO" id="GO:0005507">
    <property type="term" value="F:copper ion binding"/>
    <property type="evidence" value="ECO:0007669"/>
    <property type="project" value="InterPro"/>
</dbReference>
<accession>A0A317XGB8</accession>
<dbReference type="FunFam" id="2.60.40.420:FF:000045">
    <property type="entry name" value="Laccase 2"/>
    <property type="match status" value="1"/>
</dbReference>
<dbReference type="CDD" id="cd13910">
    <property type="entry name" value="CuRO_3_MCO_like_4"/>
    <property type="match status" value="1"/>
</dbReference>
<dbReference type="PROSITE" id="PS00079">
    <property type="entry name" value="MULTICOPPER_OXIDASE1"/>
    <property type="match status" value="2"/>
</dbReference>
<dbReference type="PANTHER" id="PTHR11709">
    <property type="entry name" value="MULTI-COPPER OXIDASE"/>
    <property type="match status" value="1"/>
</dbReference>
<sequence length="693" mass="75087">MPASLPSQSSQHDKDATEDQSIIGSNNSQLEATHPSSHQRRRKLLALLAGLACLVVILALALGLGLGIGLKRDKNKSNTDNSSSVSGTASVPGSTVSKLAFVPRELISDPSQLTLNPAWDRYAPPQDRVYNFTLTEIASNPAGVTKQMRVINGISPGPMVQANIGDRVIVHVDNRMSVPTSLHWHGQYQRGSNQMDGTAGITECGIAPGTTFTYNWTVQQSGSYWYHSHYGPTYSDGLFGPLILHGDDETFRAVNSSTSTTSTSNSTISVNGTSFDTAYDEDVVFVLNDAYQADSFTVAAIAKSKAGPPGGEQGDEPTPDYAMINGLGFANCGLAPNGTACVSDQAAGESAYNFTVPANKRVRMRVINAGSLATFRFSVDGHNMTVIEADATEVEPRVVQSLNVMVAQRYSVIINTDRPADAYAVRAEAMDDMFAYDNPFLVMDQYAIMRYEGIPVSAAPTANPENSTLSNVAESLDTSKLVPLLRMDPPQSNMTTKLVVNFGLDAESDWHAFFNQTTFTSEMAPVATLMKSFELQKANGTVYSDSNEMIVTNEQAVVMDVIINNLDDGEHPFHLHGFTPYILATGAGNYQLSSSGVDLTKPFTNPMRRDVFSVPAFSWIAFRFVADNPGVWPFHCHLTSHMAIGLLMQFQVMPSQIARLGITDQFKNQCSAVHDWVSKNSALLTSTGDPDYM</sequence>
<evidence type="ECO:0000256" key="6">
    <source>
        <dbReference type="SAM" id="MobiDB-lite"/>
    </source>
</evidence>
<feature type="domain" description="Plastocyanin-like" evidence="9">
    <location>
        <begin position="530"/>
        <end position="655"/>
    </location>
</feature>
<evidence type="ECO:0000259" key="9">
    <source>
        <dbReference type="Pfam" id="PF07731"/>
    </source>
</evidence>
<dbReference type="STRING" id="1882483.A0A317XGB8"/>
<dbReference type="AlphaFoldDB" id="A0A317XGB8"/>
<keyword evidence="3" id="KW-0560">Oxidoreductase</keyword>
<dbReference type="Pfam" id="PF07731">
    <property type="entry name" value="Cu-oxidase_2"/>
    <property type="match status" value="1"/>
</dbReference>
<keyword evidence="7" id="KW-0812">Transmembrane</keyword>
<evidence type="ECO:0000259" key="10">
    <source>
        <dbReference type="Pfam" id="PF07732"/>
    </source>
</evidence>
<evidence type="ECO:0000259" key="8">
    <source>
        <dbReference type="Pfam" id="PF00394"/>
    </source>
</evidence>
<feature type="domain" description="Plastocyanin-like" evidence="10">
    <location>
        <begin position="137"/>
        <end position="247"/>
    </location>
</feature>
<dbReference type="InterPro" id="IPR011706">
    <property type="entry name" value="Cu-oxidase_C"/>
</dbReference>
<evidence type="ECO:0008006" key="13">
    <source>
        <dbReference type="Google" id="ProtNLM"/>
    </source>
</evidence>
<feature type="compositionally biased region" description="Polar residues" evidence="6">
    <location>
        <begin position="1"/>
        <end position="10"/>
    </location>
</feature>
<dbReference type="OrthoDB" id="2121828at2759"/>
<dbReference type="InParanoid" id="A0A317XGB8"/>
<dbReference type="InterPro" id="IPR045087">
    <property type="entry name" value="Cu-oxidase_fam"/>
</dbReference>
<dbReference type="PROSITE" id="PS00080">
    <property type="entry name" value="MULTICOPPER_OXIDASE2"/>
    <property type="match status" value="1"/>
</dbReference>
<keyword evidence="2" id="KW-0479">Metal-binding</keyword>
<dbReference type="GO" id="GO:0016491">
    <property type="term" value="F:oxidoreductase activity"/>
    <property type="evidence" value="ECO:0007669"/>
    <property type="project" value="UniProtKB-KW"/>
</dbReference>
<feature type="transmembrane region" description="Helical" evidence="7">
    <location>
        <begin position="44"/>
        <end position="70"/>
    </location>
</feature>
<proteinExistence type="inferred from homology"/>
<organism evidence="11 12">
    <name type="scientific">Testicularia cyperi</name>
    <dbReference type="NCBI Taxonomy" id="1882483"/>
    <lineage>
        <taxon>Eukaryota</taxon>
        <taxon>Fungi</taxon>
        <taxon>Dikarya</taxon>
        <taxon>Basidiomycota</taxon>
        <taxon>Ustilaginomycotina</taxon>
        <taxon>Ustilaginomycetes</taxon>
        <taxon>Ustilaginales</taxon>
        <taxon>Anthracoideaceae</taxon>
        <taxon>Testicularia</taxon>
    </lineage>
</organism>
<dbReference type="InterPro" id="IPR001117">
    <property type="entry name" value="Cu-oxidase_2nd"/>
</dbReference>
<evidence type="ECO:0000256" key="1">
    <source>
        <dbReference type="ARBA" id="ARBA00010609"/>
    </source>
</evidence>
<evidence type="ECO:0000313" key="11">
    <source>
        <dbReference type="EMBL" id="PWY97404.1"/>
    </source>
</evidence>
<dbReference type="Pfam" id="PF00394">
    <property type="entry name" value="Cu-oxidase"/>
    <property type="match status" value="1"/>
</dbReference>
<keyword evidence="7" id="KW-0472">Membrane</keyword>
<evidence type="ECO:0000313" key="12">
    <source>
        <dbReference type="Proteomes" id="UP000246740"/>
    </source>
</evidence>
<keyword evidence="5" id="KW-0325">Glycoprotein</keyword>
<dbReference type="CDD" id="cd13857">
    <property type="entry name" value="CuRO_1_Diphenol_Ox"/>
    <property type="match status" value="1"/>
</dbReference>
<dbReference type="CDD" id="cd13886">
    <property type="entry name" value="CuRO_2_MCO_like_1"/>
    <property type="match status" value="1"/>
</dbReference>
<evidence type="ECO:0000256" key="3">
    <source>
        <dbReference type="ARBA" id="ARBA00023002"/>
    </source>
</evidence>
<comment type="similarity">
    <text evidence="1">Belongs to the multicopper oxidase family.</text>
</comment>
<keyword evidence="4" id="KW-0186">Copper</keyword>
<dbReference type="InterPro" id="IPR011707">
    <property type="entry name" value="Cu-oxidase-like_N"/>
</dbReference>
<evidence type="ECO:0000256" key="7">
    <source>
        <dbReference type="SAM" id="Phobius"/>
    </source>
</evidence>
<dbReference type="Gene3D" id="2.60.40.420">
    <property type="entry name" value="Cupredoxins - blue copper proteins"/>
    <property type="match status" value="3"/>
</dbReference>
<feature type="domain" description="Plastocyanin-like" evidence="8">
    <location>
        <begin position="281"/>
        <end position="453"/>
    </location>
</feature>
<dbReference type="EMBL" id="KZ819209">
    <property type="protein sequence ID" value="PWY97404.1"/>
    <property type="molecule type" value="Genomic_DNA"/>
</dbReference>
<protein>
    <recommendedName>
        <fullName evidence="13">Multicopper oxidase</fullName>
    </recommendedName>
</protein>
<keyword evidence="7" id="KW-1133">Transmembrane helix</keyword>
<reference evidence="11 12" key="1">
    <citation type="journal article" date="2018" name="Mol. Biol. Evol.">
        <title>Broad Genomic Sampling Reveals a Smut Pathogenic Ancestry of the Fungal Clade Ustilaginomycotina.</title>
        <authorList>
            <person name="Kijpornyongpan T."/>
            <person name="Mondo S.J."/>
            <person name="Barry K."/>
            <person name="Sandor L."/>
            <person name="Lee J."/>
            <person name="Lipzen A."/>
            <person name="Pangilinan J."/>
            <person name="LaButti K."/>
            <person name="Hainaut M."/>
            <person name="Henrissat B."/>
            <person name="Grigoriev I.V."/>
            <person name="Spatafora J.W."/>
            <person name="Aime M.C."/>
        </authorList>
    </citation>
    <scope>NUCLEOTIDE SEQUENCE [LARGE SCALE GENOMIC DNA]</scope>
    <source>
        <strain evidence="11 12">MCA 3645</strain>
    </source>
</reference>
<feature type="compositionally biased region" description="Polar residues" evidence="6">
    <location>
        <begin position="19"/>
        <end position="36"/>
    </location>
</feature>
<dbReference type="SUPFAM" id="SSF49503">
    <property type="entry name" value="Cupredoxins"/>
    <property type="match status" value="3"/>
</dbReference>
<dbReference type="InterPro" id="IPR002355">
    <property type="entry name" value="Cu_oxidase_Cu_BS"/>
</dbReference>
<feature type="region of interest" description="Disordered" evidence="6">
    <location>
        <begin position="72"/>
        <end position="92"/>
    </location>
</feature>
<name>A0A317XGB8_9BASI</name>
<dbReference type="PANTHER" id="PTHR11709:SF414">
    <property type="entry name" value="ADR239WP"/>
    <property type="match status" value="1"/>
</dbReference>
<evidence type="ECO:0000256" key="4">
    <source>
        <dbReference type="ARBA" id="ARBA00023008"/>
    </source>
</evidence>
<dbReference type="Pfam" id="PF07732">
    <property type="entry name" value="Cu-oxidase_3"/>
    <property type="match status" value="1"/>
</dbReference>
<evidence type="ECO:0000256" key="5">
    <source>
        <dbReference type="ARBA" id="ARBA00023180"/>
    </source>
</evidence>
<dbReference type="InterPro" id="IPR033138">
    <property type="entry name" value="Cu_oxidase_CS"/>
</dbReference>
<feature type="region of interest" description="Disordered" evidence="6">
    <location>
        <begin position="1"/>
        <end position="36"/>
    </location>
</feature>
<evidence type="ECO:0000256" key="2">
    <source>
        <dbReference type="ARBA" id="ARBA00022723"/>
    </source>
</evidence>